<accession>K9VDY7</accession>
<dbReference type="eggNOG" id="ENOG5032H7R">
    <property type="taxonomic scope" value="Bacteria"/>
</dbReference>
<evidence type="ECO:0000313" key="2">
    <source>
        <dbReference type="Proteomes" id="UP000010478"/>
    </source>
</evidence>
<keyword evidence="2" id="KW-1185">Reference proteome</keyword>
<reference evidence="1 2" key="1">
    <citation type="submission" date="2012-05" db="EMBL/GenBank/DDBJ databases">
        <title>Finished chromosome of genome of Oscillatoria sp. PCC 7112.</title>
        <authorList>
            <consortium name="US DOE Joint Genome Institute"/>
            <person name="Gugger M."/>
            <person name="Coursin T."/>
            <person name="Rippka R."/>
            <person name="Tandeau De Marsac N."/>
            <person name="Huntemann M."/>
            <person name="Wei C.-L."/>
            <person name="Han J."/>
            <person name="Detter J.C."/>
            <person name="Han C."/>
            <person name="Tapia R."/>
            <person name="Davenport K."/>
            <person name="Daligault H."/>
            <person name="Erkkila T."/>
            <person name="Gu W."/>
            <person name="Munk A.C.C."/>
            <person name="Teshima H."/>
            <person name="Xu Y."/>
            <person name="Chain P."/>
            <person name="Chen A."/>
            <person name="Krypides N."/>
            <person name="Mavromatis K."/>
            <person name="Markowitz V."/>
            <person name="Szeto E."/>
            <person name="Ivanova N."/>
            <person name="Mikhailova N."/>
            <person name="Ovchinnikova G."/>
            <person name="Pagani I."/>
            <person name="Pati A."/>
            <person name="Goodwin L."/>
            <person name="Peters L."/>
            <person name="Pitluck S."/>
            <person name="Woyke T."/>
            <person name="Kerfeld C."/>
        </authorList>
    </citation>
    <scope>NUCLEOTIDE SEQUENCE [LARGE SCALE GENOMIC DNA]</scope>
    <source>
        <strain evidence="1 2">PCC 7112</strain>
    </source>
</reference>
<dbReference type="EMBL" id="CP003614">
    <property type="protein sequence ID" value="AFZ06126.1"/>
    <property type="molecule type" value="Genomic_DNA"/>
</dbReference>
<dbReference type="AlphaFoldDB" id="K9VDY7"/>
<proteinExistence type="predicted"/>
<gene>
    <name evidence="1" type="ORF">Osc7112_1618</name>
</gene>
<protein>
    <submittedName>
        <fullName evidence="1">Uncharacterized protein</fullName>
    </submittedName>
</protein>
<dbReference type="Proteomes" id="UP000010478">
    <property type="component" value="Chromosome"/>
</dbReference>
<evidence type="ECO:0000313" key="1">
    <source>
        <dbReference type="EMBL" id="AFZ06126.1"/>
    </source>
</evidence>
<name>K9VDY7_9CYAN</name>
<dbReference type="KEGG" id="oni:Osc7112_1618"/>
<dbReference type="HOGENOM" id="CLU_1004140_0_0_3"/>
<dbReference type="RefSeq" id="WP_015175444.1">
    <property type="nucleotide sequence ID" value="NC_019729.1"/>
</dbReference>
<organism evidence="1 2">
    <name type="scientific">Phormidium nigroviride PCC 7112</name>
    <dbReference type="NCBI Taxonomy" id="179408"/>
    <lineage>
        <taxon>Bacteria</taxon>
        <taxon>Bacillati</taxon>
        <taxon>Cyanobacteriota</taxon>
        <taxon>Cyanophyceae</taxon>
        <taxon>Oscillatoriophycideae</taxon>
        <taxon>Oscillatoriales</taxon>
        <taxon>Oscillatoriaceae</taxon>
        <taxon>Phormidium</taxon>
    </lineage>
</organism>
<sequence length="277" mass="31842">MSDSKAQELKLQLEQVIKNSDNDKLYNGGKAVINLLPGGSLASYIYETYVKSPANQRLDNFLLNLVDAIKEIEDKVESFSADSPIFQTALISALSTAMRHHQEQELAALRNTVLNAGLPNAPEADIQRMFLNWLDEFTSWHLMLLRYLHEGTYNDLQLVRDDLELKRPFYNQVLQDLNAKGLIQLKEVYVTKEKNEKYERQFGSLGIPLPIPQQIISGYELPYRDTNLVSFKKVEDIDAIVRKSEYYYQYGSQASKIERVTDVGKLFLDFIKNPLKK</sequence>